<evidence type="ECO:0000313" key="1">
    <source>
        <dbReference type="EMBL" id="SFB27818.1"/>
    </source>
</evidence>
<evidence type="ECO:0008006" key="3">
    <source>
        <dbReference type="Google" id="ProtNLM"/>
    </source>
</evidence>
<reference evidence="2" key="1">
    <citation type="submission" date="2016-10" db="EMBL/GenBank/DDBJ databases">
        <authorList>
            <person name="Varghese N."/>
            <person name="Submissions S."/>
        </authorList>
    </citation>
    <scope>NUCLEOTIDE SEQUENCE [LARGE SCALE GENOMIC DNA]</scope>
    <source>
        <strain evidence="2">CGMCC 4.3568</strain>
    </source>
</reference>
<sequence>MNVDIVDPRTDREPEGWRDFRRRANLPPVWDYQLLGTEAWLSRNPPVLAVLHNGTRVVGACSVMVCRTFRGRTFAPSPSGRRTRLRPVWAEVYLPLLSGYPAGVFDRSVDAAARKAALRLFERELVRFLGIGTVGVVYRAMTPEVGLAAGGGGRVTREIDPTAVMRNRWSSFADWLDTLSPRVRAAIERLDADDTVQVTSGAQRTDLDGRELAVLLNEHRARQDARAWAEGQRSRVGGLHLDTRSPVAAAYLDTFVRRRDVVTTVYRDRNGGLLAFNTMIDHPVSSAVHHWAAVPAGSGGRGDLYIDAYARCVRHMIEHGRAELTAGRTLLDVKGELGFGTRSLTSVAVPRPVMGR</sequence>
<protein>
    <recommendedName>
        <fullName evidence="3">Acetyltransferase involved in cellulose biosynthesis, CelD/BcsL family</fullName>
    </recommendedName>
</protein>
<name>A0A1I0ZU07_9PSEU</name>
<keyword evidence="2" id="KW-1185">Reference proteome</keyword>
<dbReference type="RefSeq" id="WP_091673550.1">
    <property type="nucleotide sequence ID" value="NZ_FOKG01000007.1"/>
</dbReference>
<proteinExistence type="predicted"/>
<dbReference type="EMBL" id="FOKG01000007">
    <property type="protein sequence ID" value="SFB27818.1"/>
    <property type="molecule type" value="Genomic_DNA"/>
</dbReference>
<evidence type="ECO:0000313" key="2">
    <source>
        <dbReference type="Proteomes" id="UP000243799"/>
    </source>
</evidence>
<organism evidence="1 2">
    <name type="scientific">Amycolatopsis marina</name>
    <dbReference type="NCBI Taxonomy" id="490629"/>
    <lineage>
        <taxon>Bacteria</taxon>
        <taxon>Bacillati</taxon>
        <taxon>Actinomycetota</taxon>
        <taxon>Actinomycetes</taxon>
        <taxon>Pseudonocardiales</taxon>
        <taxon>Pseudonocardiaceae</taxon>
        <taxon>Amycolatopsis</taxon>
    </lineage>
</organism>
<dbReference type="STRING" id="490629.SAMN05216266_107197"/>
<dbReference type="AlphaFoldDB" id="A0A1I0ZU07"/>
<dbReference type="Proteomes" id="UP000243799">
    <property type="component" value="Unassembled WGS sequence"/>
</dbReference>
<accession>A0A1I0ZU07</accession>
<dbReference type="OrthoDB" id="3687960at2"/>
<gene>
    <name evidence="1" type="ORF">SAMN05216266_107197</name>
</gene>